<proteinExistence type="predicted"/>
<protein>
    <submittedName>
        <fullName evidence="3">Uncharacterized protein</fullName>
    </submittedName>
</protein>
<feature type="transmembrane region" description="Helical" evidence="2">
    <location>
        <begin position="31"/>
        <end position="51"/>
    </location>
</feature>
<sequence length="163" mass="18942">MEQNQLNKELQENTIITEQKNHQSKKTKKRIAIVMGFCVLILFLGFAYWGINQTIANALTQQKVEPTIPTFDDFQKNYQDMKNEVEKRNAEFSATKAEIDTRRQEIENEIAKQKASTSSVQQKSKEIEKEIKETQETIRYVHDEMSSVLDELEDSVQEPGLNE</sequence>
<dbReference type="InterPro" id="IPR024930">
    <property type="entry name" value="Skp_dom_sf"/>
</dbReference>
<dbReference type="Proteomes" id="UP000003157">
    <property type="component" value="Unassembled WGS sequence"/>
</dbReference>
<accession>E7GEQ6</accession>
<dbReference type="AlphaFoldDB" id="E7GEQ6"/>
<comment type="caution">
    <text evidence="3">The sequence shown here is derived from an EMBL/GenBank/DDBJ whole genome shotgun (WGS) entry which is preliminary data.</text>
</comment>
<gene>
    <name evidence="3" type="ORF">HMPREF9488_03198</name>
</gene>
<dbReference type="EMBL" id="ADKX01000046">
    <property type="protein sequence ID" value="EFW03507.1"/>
    <property type="molecule type" value="Genomic_DNA"/>
</dbReference>
<dbReference type="STRING" id="100884.GCA_000269565_03794"/>
<evidence type="ECO:0000313" key="3">
    <source>
        <dbReference type="EMBL" id="EFW03507.1"/>
    </source>
</evidence>
<dbReference type="GeneID" id="78231534"/>
<dbReference type="RefSeq" id="WP_008790280.1">
    <property type="nucleotide sequence ID" value="NZ_AKCB01000004.1"/>
</dbReference>
<dbReference type="SUPFAM" id="SSF111384">
    <property type="entry name" value="OmpH-like"/>
    <property type="match status" value="1"/>
</dbReference>
<keyword evidence="2" id="KW-0472">Membrane</keyword>
<reference evidence="3 4" key="1">
    <citation type="submission" date="2010-12" db="EMBL/GenBank/DDBJ databases">
        <title>The Genome Sequence of Coprobacillus sp. strain 29_1.</title>
        <authorList>
            <consortium name="The Broad Institute Genome Sequencing Platform"/>
            <person name="Earl A."/>
            <person name="Ward D."/>
            <person name="Feldgarden M."/>
            <person name="Gevers D."/>
            <person name="Daigneault M."/>
            <person name="Sibley C.D."/>
            <person name="White A."/>
            <person name="Strauss J."/>
            <person name="Allen-Vercoe E."/>
            <person name="Young S.K."/>
            <person name="Zeng Q."/>
            <person name="Gargeya S."/>
            <person name="Fitzgerald M."/>
            <person name="Haas B."/>
            <person name="Abouelleil A."/>
            <person name="Alvarado L."/>
            <person name="Arachchi H.M."/>
            <person name="Berlin A."/>
            <person name="Brown A."/>
            <person name="Chapman S.B."/>
            <person name="Chen Z."/>
            <person name="Dunbar C."/>
            <person name="Freedman E."/>
            <person name="Gearin G."/>
            <person name="Gellesch M."/>
            <person name="Goldberg J."/>
            <person name="Griggs A."/>
            <person name="Gujja S."/>
            <person name="Heilman E."/>
            <person name="Heiman D."/>
            <person name="Howarth C."/>
            <person name="Larson L."/>
            <person name="Lui A."/>
            <person name="MacDonald P.J.P."/>
            <person name="Mehta T."/>
            <person name="Montmayeur A."/>
            <person name="Murphy C."/>
            <person name="Neiman D."/>
            <person name="Pearson M."/>
            <person name="Priest M."/>
            <person name="Roberts A."/>
            <person name="Saif S."/>
            <person name="Shea T."/>
            <person name="Shenoy N."/>
            <person name="Sisk P."/>
            <person name="Stolte C."/>
            <person name="Sykes S."/>
            <person name="White J."/>
            <person name="Yandava C."/>
            <person name="Nusbaum C."/>
            <person name="Birren B."/>
        </authorList>
    </citation>
    <scope>NUCLEOTIDE SEQUENCE [LARGE SCALE GENOMIC DNA]</scope>
    <source>
        <strain evidence="3 4">29_1</strain>
    </source>
</reference>
<evidence type="ECO:0000256" key="2">
    <source>
        <dbReference type="SAM" id="Phobius"/>
    </source>
</evidence>
<feature type="coiled-coil region" evidence="1">
    <location>
        <begin position="71"/>
        <end position="137"/>
    </location>
</feature>
<keyword evidence="2" id="KW-1133">Transmembrane helix</keyword>
<evidence type="ECO:0000256" key="1">
    <source>
        <dbReference type="SAM" id="Coils"/>
    </source>
</evidence>
<keyword evidence="1" id="KW-0175">Coiled coil</keyword>
<name>E7GEQ6_9FIRM</name>
<keyword evidence="4" id="KW-1185">Reference proteome</keyword>
<evidence type="ECO:0000313" key="4">
    <source>
        <dbReference type="Proteomes" id="UP000003157"/>
    </source>
</evidence>
<keyword evidence="2" id="KW-0812">Transmembrane</keyword>
<organism evidence="3 4">
    <name type="scientific">Coprobacillus cateniformis</name>
    <dbReference type="NCBI Taxonomy" id="100884"/>
    <lineage>
        <taxon>Bacteria</taxon>
        <taxon>Bacillati</taxon>
        <taxon>Bacillota</taxon>
        <taxon>Erysipelotrichia</taxon>
        <taxon>Erysipelotrichales</taxon>
        <taxon>Coprobacillaceae</taxon>
        <taxon>Coprobacillus</taxon>
    </lineage>
</organism>
<dbReference type="HOGENOM" id="CLU_1624328_0_0_9"/>